<dbReference type="SUPFAM" id="SSF52833">
    <property type="entry name" value="Thioredoxin-like"/>
    <property type="match status" value="1"/>
</dbReference>
<feature type="domain" description="Thioredoxin" evidence="3">
    <location>
        <begin position="351"/>
        <end position="415"/>
    </location>
</feature>
<name>A0A9P1CDG3_9DINO</name>
<reference evidence="4" key="1">
    <citation type="submission" date="2022-10" db="EMBL/GenBank/DDBJ databases">
        <authorList>
            <person name="Chen Y."/>
            <person name="Dougan E. K."/>
            <person name="Chan C."/>
            <person name="Rhodes N."/>
            <person name="Thang M."/>
        </authorList>
    </citation>
    <scope>NUCLEOTIDE SEQUENCE</scope>
</reference>
<dbReference type="Pfam" id="PF00085">
    <property type="entry name" value="Thioredoxin"/>
    <property type="match status" value="1"/>
</dbReference>
<comment type="caution">
    <text evidence="4">The sequence shown here is derived from an EMBL/GenBank/DDBJ whole genome shotgun (WGS) entry which is preliminary data.</text>
</comment>
<dbReference type="Gene3D" id="3.40.30.10">
    <property type="entry name" value="Glutaredoxin"/>
    <property type="match status" value="1"/>
</dbReference>
<organism evidence="4">
    <name type="scientific">Cladocopium goreaui</name>
    <dbReference type="NCBI Taxonomy" id="2562237"/>
    <lineage>
        <taxon>Eukaryota</taxon>
        <taxon>Sar</taxon>
        <taxon>Alveolata</taxon>
        <taxon>Dinophyceae</taxon>
        <taxon>Suessiales</taxon>
        <taxon>Symbiodiniaceae</taxon>
        <taxon>Cladocopium</taxon>
    </lineage>
</organism>
<feature type="transmembrane region" description="Helical" evidence="2">
    <location>
        <begin position="218"/>
        <end position="238"/>
    </location>
</feature>
<accession>A0A9P1CDG3</accession>
<keyword evidence="2" id="KW-0472">Membrane</keyword>
<evidence type="ECO:0000313" key="7">
    <source>
        <dbReference type="Proteomes" id="UP001152797"/>
    </source>
</evidence>
<dbReference type="EMBL" id="CAMXCT010001247">
    <property type="protein sequence ID" value="CAI3988271.1"/>
    <property type="molecule type" value="Genomic_DNA"/>
</dbReference>
<gene>
    <name evidence="4" type="ORF">C1SCF055_LOCUS15470</name>
</gene>
<keyword evidence="7" id="KW-1185">Reference proteome</keyword>
<evidence type="ECO:0000313" key="5">
    <source>
        <dbReference type="EMBL" id="CAL1141646.1"/>
    </source>
</evidence>
<dbReference type="GO" id="GO:0034976">
    <property type="term" value="P:response to endoplasmic reticulum stress"/>
    <property type="evidence" value="ECO:0007669"/>
    <property type="project" value="TreeGrafter"/>
</dbReference>
<dbReference type="GO" id="GO:0005788">
    <property type="term" value="C:endoplasmic reticulum lumen"/>
    <property type="evidence" value="ECO:0007669"/>
    <property type="project" value="TreeGrafter"/>
</dbReference>
<reference evidence="5" key="2">
    <citation type="submission" date="2024-04" db="EMBL/GenBank/DDBJ databases">
        <authorList>
            <person name="Chen Y."/>
            <person name="Shah S."/>
            <person name="Dougan E. K."/>
            <person name="Thang M."/>
            <person name="Chan C."/>
        </authorList>
    </citation>
    <scope>NUCLEOTIDE SEQUENCE [LARGE SCALE GENOMIC DNA]</scope>
</reference>
<dbReference type="PANTHER" id="PTHR45815">
    <property type="entry name" value="PROTEIN DISULFIDE-ISOMERASE A6"/>
    <property type="match status" value="1"/>
</dbReference>
<protein>
    <submittedName>
        <fullName evidence="6">Thioredoxin domain-containing protein (Membrane protein 23) (Mp23)</fullName>
    </submittedName>
</protein>
<evidence type="ECO:0000313" key="6">
    <source>
        <dbReference type="EMBL" id="CAL4775583.1"/>
    </source>
</evidence>
<sequence length="505" mass="57853">MESQAATLSPENLASLYYTLAENELSPVESLEILRNVWRVSDPQYPKLNKTLLEQVASLLNYRYAEQRAQFLDLFGYFRYLAEYLCWDFPITTEILQHSLKDLTPPKEQNFTILWGLDLAHVLAGLVGLGKGGTRRGQMQLIALRNLVFETMDSHQVSPDFSKNLTVCCILMTLLALVIVPILLLCMFGWSLLTLDWRFVKLRKRVRSHVPQISLRRWHWVLIVGLGVGFVWIGLIAVEPYRGDLKDHASRVLRLYLTLAIARLAPILTRIASYWEAYRTVIEFLKGRRPYKVVMLYILWFLVAAFVVQPRTTWDAKVNFWARTMKARIPILEAQVHLELWKLGRLPGPVLAPTWEELAEKLQGEVKVGKVDCTESAFLGNLFGIRGFPTLKIISEGKMYTFAGRRSLDSLQEWAQGGYKEQEAADYPFDKPSNKWIAILNTSMTNYGIYGIGVTLICLGILFCYLDQSGSEDAKSRKEMEERLKKLQEAGTEKKAEKEESKKDS</sequence>
<dbReference type="InterPro" id="IPR036249">
    <property type="entry name" value="Thioredoxin-like_sf"/>
</dbReference>
<feature type="transmembrane region" description="Helical" evidence="2">
    <location>
        <begin position="170"/>
        <end position="197"/>
    </location>
</feature>
<evidence type="ECO:0000256" key="2">
    <source>
        <dbReference type="SAM" id="Phobius"/>
    </source>
</evidence>
<dbReference type="OrthoDB" id="74910at2759"/>
<dbReference type="AlphaFoldDB" id="A0A9P1CDG3"/>
<feature type="transmembrane region" description="Helical" evidence="2">
    <location>
        <begin position="447"/>
        <end position="466"/>
    </location>
</feature>
<dbReference type="InterPro" id="IPR013766">
    <property type="entry name" value="Thioredoxin_domain"/>
</dbReference>
<dbReference type="GO" id="GO:0015035">
    <property type="term" value="F:protein-disulfide reductase activity"/>
    <property type="evidence" value="ECO:0007669"/>
    <property type="project" value="TreeGrafter"/>
</dbReference>
<feature type="transmembrane region" description="Helical" evidence="2">
    <location>
        <begin position="253"/>
        <end position="272"/>
    </location>
</feature>
<dbReference type="EMBL" id="CAMXCT030001247">
    <property type="protein sequence ID" value="CAL4775583.1"/>
    <property type="molecule type" value="Genomic_DNA"/>
</dbReference>
<dbReference type="Proteomes" id="UP001152797">
    <property type="component" value="Unassembled WGS sequence"/>
</dbReference>
<keyword evidence="2" id="KW-1133">Transmembrane helix</keyword>
<dbReference type="EMBL" id="CAMXCT020001247">
    <property type="protein sequence ID" value="CAL1141646.1"/>
    <property type="molecule type" value="Genomic_DNA"/>
</dbReference>
<dbReference type="PANTHER" id="PTHR45815:SF3">
    <property type="entry name" value="PROTEIN DISULFIDE-ISOMERASE A6"/>
    <property type="match status" value="1"/>
</dbReference>
<keyword evidence="2" id="KW-0812">Transmembrane</keyword>
<evidence type="ECO:0000259" key="3">
    <source>
        <dbReference type="Pfam" id="PF00085"/>
    </source>
</evidence>
<proteinExistence type="predicted"/>
<evidence type="ECO:0000256" key="1">
    <source>
        <dbReference type="SAM" id="MobiDB-lite"/>
    </source>
</evidence>
<feature type="region of interest" description="Disordered" evidence="1">
    <location>
        <begin position="472"/>
        <end position="505"/>
    </location>
</feature>
<feature type="transmembrane region" description="Helical" evidence="2">
    <location>
        <begin position="293"/>
        <end position="310"/>
    </location>
</feature>
<evidence type="ECO:0000313" key="4">
    <source>
        <dbReference type="EMBL" id="CAI3988271.1"/>
    </source>
</evidence>
<dbReference type="CDD" id="cd02961">
    <property type="entry name" value="PDI_a_family"/>
    <property type="match status" value="1"/>
</dbReference>